<protein>
    <submittedName>
        <fullName evidence="6">AMP-binding protein</fullName>
    </submittedName>
</protein>
<evidence type="ECO:0000259" key="5">
    <source>
        <dbReference type="Pfam" id="PF13193"/>
    </source>
</evidence>
<keyword evidence="3" id="KW-0472">Membrane</keyword>
<dbReference type="PANTHER" id="PTHR24096:SF149">
    <property type="entry name" value="AMP-BINDING DOMAIN-CONTAINING PROTEIN-RELATED"/>
    <property type="match status" value="1"/>
</dbReference>
<accession>A0ABW1MJU6</accession>
<dbReference type="PANTHER" id="PTHR24096">
    <property type="entry name" value="LONG-CHAIN-FATTY-ACID--COA LIGASE"/>
    <property type="match status" value="1"/>
</dbReference>
<reference evidence="7" key="1">
    <citation type="journal article" date="2019" name="Int. J. Syst. Evol. Microbiol.">
        <title>The Global Catalogue of Microorganisms (GCM) 10K type strain sequencing project: providing services to taxonomists for standard genome sequencing and annotation.</title>
        <authorList>
            <consortium name="The Broad Institute Genomics Platform"/>
            <consortium name="The Broad Institute Genome Sequencing Center for Infectious Disease"/>
            <person name="Wu L."/>
            <person name="Ma J."/>
        </authorList>
    </citation>
    <scope>NUCLEOTIDE SEQUENCE [LARGE SCALE GENOMIC DNA]</scope>
    <source>
        <strain evidence="7">CGMCC 1.15180</strain>
    </source>
</reference>
<dbReference type="Pfam" id="PF13193">
    <property type="entry name" value="AMP-binding_C"/>
    <property type="match status" value="1"/>
</dbReference>
<keyword evidence="2" id="KW-0436">Ligase</keyword>
<dbReference type="InterPro" id="IPR020845">
    <property type="entry name" value="AMP-binding_CS"/>
</dbReference>
<evidence type="ECO:0000313" key="6">
    <source>
        <dbReference type="EMBL" id="MFC6064056.1"/>
    </source>
</evidence>
<evidence type="ECO:0000256" key="2">
    <source>
        <dbReference type="ARBA" id="ARBA00022598"/>
    </source>
</evidence>
<keyword evidence="3" id="KW-1133">Transmembrane helix</keyword>
<evidence type="ECO:0000256" key="3">
    <source>
        <dbReference type="SAM" id="Phobius"/>
    </source>
</evidence>
<dbReference type="InterPro" id="IPR000873">
    <property type="entry name" value="AMP-dep_synth/lig_dom"/>
</dbReference>
<name>A0ABW1MJU6_9ACTN</name>
<feature type="domain" description="AMP-dependent synthetase/ligase" evidence="4">
    <location>
        <begin position="25"/>
        <end position="384"/>
    </location>
</feature>
<gene>
    <name evidence="6" type="ORF">ACFP4F_16070</name>
</gene>
<evidence type="ECO:0000256" key="1">
    <source>
        <dbReference type="ARBA" id="ARBA00006432"/>
    </source>
</evidence>
<dbReference type="RefSeq" id="WP_031052306.1">
    <property type="nucleotide sequence ID" value="NZ_JBHSPX010000004.1"/>
</dbReference>
<dbReference type="InterPro" id="IPR042099">
    <property type="entry name" value="ANL_N_sf"/>
</dbReference>
<evidence type="ECO:0000259" key="4">
    <source>
        <dbReference type="Pfam" id="PF00501"/>
    </source>
</evidence>
<comment type="caution">
    <text evidence="6">The sequence shown here is derived from an EMBL/GenBank/DDBJ whole genome shotgun (WGS) entry which is preliminary data.</text>
</comment>
<feature type="transmembrane region" description="Helical" evidence="3">
    <location>
        <begin position="223"/>
        <end position="245"/>
    </location>
</feature>
<evidence type="ECO:0000313" key="7">
    <source>
        <dbReference type="Proteomes" id="UP001596139"/>
    </source>
</evidence>
<organism evidence="6 7">
    <name type="scientific">Streptomyces ochraceiscleroticus</name>
    <dbReference type="NCBI Taxonomy" id="47761"/>
    <lineage>
        <taxon>Bacteria</taxon>
        <taxon>Bacillati</taxon>
        <taxon>Actinomycetota</taxon>
        <taxon>Actinomycetes</taxon>
        <taxon>Kitasatosporales</taxon>
        <taxon>Streptomycetaceae</taxon>
        <taxon>Streptomyces</taxon>
    </lineage>
</organism>
<dbReference type="EMBL" id="JBHSPX010000004">
    <property type="protein sequence ID" value="MFC6064056.1"/>
    <property type="molecule type" value="Genomic_DNA"/>
</dbReference>
<proteinExistence type="inferred from homology"/>
<keyword evidence="3" id="KW-0812">Transmembrane</keyword>
<comment type="similarity">
    <text evidence="1">Belongs to the ATP-dependent AMP-binding enzyme family.</text>
</comment>
<feature type="domain" description="AMP-binding enzyme C-terminal" evidence="5">
    <location>
        <begin position="434"/>
        <end position="507"/>
    </location>
</feature>
<dbReference type="PROSITE" id="PS00455">
    <property type="entry name" value="AMP_BINDING"/>
    <property type="match status" value="1"/>
</dbReference>
<dbReference type="Gene3D" id="3.40.50.12780">
    <property type="entry name" value="N-terminal domain of ligase-like"/>
    <property type="match status" value="1"/>
</dbReference>
<dbReference type="Proteomes" id="UP001596139">
    <property type="component" value="Unassembled WGS sequence"/>
</dbReference>
<dbReference type="InterPro" id="IPR045851">
    <property type="entry name" value="AMP-bd_C_sf"/>
</dbReference>
<dbReference type="Gene3D" id="3.30.300.30">
    <property type="match status" value="1"/>
</dbReference>
<sequence>MIYRSRVSGLRIPRTHLSDHVLADARLRGQKEAVIDAATGEVLTYQDLVRDADRGAAALAAAGVLPGDVVAVMSHNQPRFAVAVHATLRAGAAVSPLNPALTVGEIVKQLMDSRARVLLVAQPFANKGLEAAQRAGMREVFVIGTYPEHGSWDELVAGVLPAPPPLDADPDHALAALPYSSGTTGASKGVMLTHRNIVANLEQLRLAWQMSEKDVLCAALPFFHIYGLTIILNAGLLAGATIVTLPRFGLRPFLGAVQRYGVTRGHLAPPVVLDLAQAAEIDEYDVSSMRTAVSGAAPLDEELAARAEERIGCVIRQGYGMTEASPGTHCVHDEDFPVTPPGSVGRLLPDTEARLVDPGSGMDVEPGDAGELWVRGPQVMAGYLADSEATAATLTDGWLRTGDIARVDDQGNFFVVDRLKELIKYKGYQVAPAELEAVLLAHPDVADAAVVAVPHPTGGEAPKAFVVTGRAVAPQELLDWVAARVAPYKRIRSVEFIDAIPKSPAGKILRRKLKNS</sequence>
<dbReference type="Pfam" id="PF00501">
    <property type="entry name" value="AMP-binding"/>
    <property type="match status" value="1"/>
</dbReference>
<keyword evidence="7" id="KW-1185">Reference proteome</keyword>
<dbReference type="InterPro" id="IPR025110">
    <property type="entry name" value="AMP-bd_C"/>
</dbReference>
<dbReference type="SUPFAM" id="SSF56801">
    <property type="entry name" value="Acetyl-CoA synthetase-like"/>
    <property type="match status" value="1"/>
</dbReference>